<dbReference type="Proteomes" id="UP001185254">
    <property type="component" value="Unassembled WGS sequence"/>
</dbReference>
<accession>A0ABU1KTC5</accession>
<gene>
    <name evidence="1" type="ORF">J2776_000850</name>
</gene>
<reference evidence="1 2" key="1">
    <citation type="submission" date="2023-07" db="EMBL/GenBank/DDBJ databases">
        <title>Sorghum-associated microbial communities from plants grown in Nebraska, USA.</title>
        <authorList>
            <person name="Schachtman D."/>
        </authorList>
    </citation>
    <scope>NUCLEOTIDE SEQUENCE [LARGE SCALE GENOMIC DNA]</scope>
    <source>
        <strain evidence="1 2">DS1039</strain>
    </source>
</reference>
<evidence type="ECO:0008006" key="3">
    <source>
        <dbReference type="Google" id="ProtNLM"/>
    </source>
</evidence>
<sequence length="339" mass="38502">MTTIPQLAEQLNQRAARYKIGKLQHLRVKLKDKKRLPSRKIFLPATISEDWAFHYGGRAELQFNIGMEESNGKRYIRHGVAFSLEPSQTLPRIDALLPKMRLFNEFLRTEFNALEDFRIWYFRKGVRSDTLPLAPLAPELFQTGTFVFMGALAPIDQMDLDRILRDFDRLLPLYIFVESGGNIPPDKTFPTAFTFRAGNHAKSSWAVASLPERQLSIELRHNALQSALYSELCMEYGPENIGTEISNGGGGRIDAVARSVDGYIFFEIKIGQSLKSCIREAIGQLLEYSYWPGANSAKELVIVGEAVLDGKSNRYIETLKRSFNLPISYRRVTLGDEML</sequence>
<proteinExistence type="predicted"/>
<name>A0ABU1KTC5_9BURK</name>
<evidence type="ECO:0000313" key="1">
    <source>
        <dbReference type="EMBL" id="MDR6374174.1"/>
    </source>
</evidence>
<evidence type="ECO:0000313" key="2">
    <source>
        <dbReference type="Proteomes" id="UP001185254"/>
    </source>
</evidence>
<keyword evidence="2" id="KW-1185">Reference proteome</keyword>
<protein>
    <recommendedName>
        <fullName evidence="3">DUF91 domain-containing protein</fullName>
    </recommendedName>
</protein>
<organism evidence="1 2">
    <name type="scientific">Paraburkholderia caledonica</name>
    <dbReference type="NCBI Taxonomy" id="134536"/>
    <lineage>
        <taxon>Bacteria</taxon>
        <taxon>Pseudomonadati</taxon>
        <taxon>Pseudomonadota</taxon>
        <taxon>Betaproteobacteria</taxon>
        <taxon>Burkholderiales</taxon>
        <taxon>Burkholderiaceae</taxon>
        <taxon>Paraburkholderia</taxon>
    </lineage>
</organism>
<comment type="caution">
    <text evidence="1">The sequence shown here is derived from an EMBL/GenBank/DDBJ whole genome shotgun (WGS) entry which is preliminary data.</text>
</comment>
<dbReference type="RefSeq" id="WP_310065460.1">
    <property type="nucleotide sequence ID" value="NZ_JAVDQN010000001.1"/>
</dbReference>
<dbReference type="EMBL" id="JAVDQN010000001">
    <property type="protein sequence ID" value="MDR6374174.1"/>
    <property type="molecule type" value="Genomic_DNA"/>
</dbReference>